<gene>
    <name evidence="2" type="primary">6</name>
    <name evidence="2" type="ORF">ANANSI_6</name>
</gene>
<evidence type="ECO:0000256" key="1">
    <source>
        <dbReference type="SAM" id="MobiDB-lite"/>
    </source>
</evidence>
<reference evidence="2 3" key="1">
    <citation type="submission" date="2015-11" db="EMBL/GenBank/DDBJ databases">
        <authorList>
            <person name="Conboy A.J."/>
            <person name="Conboy D.B."/>
            <person name="Cross T."/>
            <person name="Afram P."/>
            <person name="Dunbar D."/>
            <person name="Schaff J.E."/>
            <person name="Dashiell C.L."/>
            <person name="Macialek J.A."/>
            <person name="Bradley K.W."/>
            <person name="Asai D.J."/>
            <person name="Bowman C.A."/>
            <person name="Russell D.A."/>
            <person name="Pope W.H."/>
            <person name="Jacobs-Sera D."/>
            <person name="Hendrix R.W."/>
            <person name="Hatfull G.F."/>
        </authorList>
    </citation>
    <scope>NUCLEOTIDE SEQUENCE [LARGE SCALE GENOMIC DNA]</scope>
</reference>
<dbReference type="Proteomes" id="UP000222515">
    <property type="component" value="Segment"/>
</dbReference>
<feature type="region of interest" description="Disordered" evidence="1">
    <location>
        <begin position="1"/>
        <end position="27"/>
    </location>
</feature>
<protein>
    <submittedName>
        <fullName evidence="2">Uncharacterized protein</fullName>
    </submittedName>
</protein>
<accession>A0A0U3THS3</accession>
<sequence>MPSLAAGSGRGFGASMAKNKDKPIDVNERMKKRIREARYQQDRKAACLICRGPFSDCPHSWGTVDLVCSMLRVEDIMGGKKV</sequence>
<proteinExistence type="predicted"/>
<dbReference type="EMBL" id="KU160639">
    <property type="protein sequence ID" value="ALY08457.1"/>
    <property type="molecule type" value="Genomic_DNA"/>
</dbReference>
<evidence type="ECO:0000313" key="3">
    <source>
        <dbReference type="Proteomes" id="UP000222515"/>
    </source>
</evidence>
<feature type="compositionally biased region" description="Basic and acidic residues" evidence="1">
    <location>
        <begin position="18"/>
        <end position="27"/>
    </location>
</feature>
<name>A0A0U3THS3_9CAUD</name>
<evidence type="ECO:0000313" key="2">
    <source>
        <dbReference type="EMBL" id="ALY08457.1"/>
    </source>
</evidence>
<organism evidence="2 3">
    <name type="scientific">Arthrobacter phage Anansi</name>
    <dbReference type="NCBI Taxonomy" id="1772292"/>
    <lineage>
        <taxon>Viruses</taxon>
        <taxon>Duplodnaviria</taxon>
        <taxon>Heunggongvirae</taxon>
        <taxon>Uroviricota</taxon>
        <taxon>Caudoviricetes</taxon>
        <taxon>Amigovirus</taxon>
        <taxon>Amigovirus amigo</taxon>
    </lineage>
</organism>